<keyword evidence="1" id="KW-0812">Transmembrane</keyword>
<keyword evidence="1" id="KW-0472">Membrane</keyword>
<accession>A0A8S2RPK4</accession>
<evidence type="ECO:0000256" key="1">
    <source>
        <dbReference type="SAM" id="Phobius"/>
    </source>
</evidence>
<comment type="caution">
    <text evidence="2">The sequence shown here is derived from an EMBL/GenBank/DDBJ whole genome shotgun (WGS) entry which is preliminary data.</text>
</comment>
<feature type="transmembrane region" description="Helical" evidence="1">
    <location>
        <begin position="42"/>
        <end position="60"/>
    </location>
</feature>
<gene>
    <name evidence="2" type="ORF">GIL414_LOCUS20751</name>
</gene>
<name>A0A8S2RPK4_9BILA</name>
<feature type="transmembrane region" description="Helical" evidence="1">
    <location>
        <begin position="154"/>
        <end position="180"/>
    </location>
</feature>
<keyword evidence="1" id="KW-1133">Transmembrane helix</keyword>
<dbReference type="AlphaFoldDB" id="A0A8S2RPK4"/>
<proteinExistence type="predicted"/>
<feature type="non-terminal residue" evidence="2">
    <location>
        <position position="1"/>
    </location>
</feature>
<feature type="transmembrane region" description="Helical" evidence="1">
    <location>
        <begin position="111"/>
        <end position="134"/>
    </location>
</feature>
<organism evidence="2 3">
    <name type="scientific">Rotaria magnacalcarata</name>
    <dbReference type="NCBI Taxonomy" id="392030"/>
    <lineage>
        <taxon>Eukaryota</taxon>
        <taxon>Metazoa</taxon>
        <taxon>Spiralia</taxon>
        <taxon>Gnathifera</taxon>
        <taxon>Rotifera</taxon>
        <taxon>Eurotatoria</taxon>
        <taxon>Bdelloidea</taxon>
        <taxon>Philodinida</taxon>
        <taxon>Philodinidae</taxon>
        <taxon>Rotaria</taxon>
    </lineage>
</organism>
<dbReference type="Proteomes" id="UP000681720">
    <property type="component" value="Unassembled WGS sequence"/>
</dbReference>
<evidence type="ECO:0000313" key="2">
    <source>
        <dbReference type="EMBL" id="CAF4180119.1"/>
    </source>
</evidence>
<protein>
    <submittedName>
        <fullName evidence="2">Uncharacterized protein</fullName>
    </submittedName>
</protein>
<dbReference type="EMBL" id="CAJOBJ010015082">
    <property type="protein sequence ID" value="CAF4180119.1"/>
    <property type="molecule type" value="Genomic_DNA"/>
</dbReference>
<sequence length="195" mass="21755">IHNQNPTRRRIEKVFMMDSPIQPPVKSISLTADPQIQKTRKILLIVLGVLVVLSAIITIAEICNTTIGEDSVHRPPRGVSIVQALVLHLFYSFGFFVTYRCHKLSLQVFAGLNVVLLFNFGIGFVGLLVSTIILAFSNSDERNIYIYENRNINVPVAICVSILTITAALVFTIWIVMLSFKLAKLIGMEQPETVT</sequence>
<feature type="transmembrane region" description="Helical" evidence="1">
    <location>
        <begin position="80"/>
        <end position="99"/>
    </location>
</feature>
<reference evidence="2" key="1">
    <citation type="submission" date="2021-02" db="EMBL/GenBank/DDBJ databases">
        <authorList>
            <person name="Nowell W R."/>
        </authorList>
    </citation>
    <scope>NUCLEOTIDE SEQUENCE</scope>
</reference>
<evidence type="ECO:0000313" key="3">
    <source>
        <dbReference type="Proteomes" id="UP000681720"/>
    </source>
</evidence>